<dbReference type="AlphaFoldDB" id="U5NC82"/>
<gene>
    <name evidence="1" type="ORF">PRV_01330</name>
</gene>
<sequence>MKKIINNKSSEHVRGKNHFFSLKIAEKSMYQSLTFCYKKYFYKANSAFQKYHERILAVSLFLLTTSSFLYKKEEEKKCTFHWRNYIRTFSKCDIIDFLYCSIIYLLEHEELEKEDKKLIEEYLPDNLPTFGDAYWFLVLKKNKNQNDLHLLGISLDKYLVLISLAIKLSEIIRYEISKNYSKVLDLIEISDIWKEKMREIFGVKSEYIAFLYFVNLRRKNKKCFQNCLIKFFCWFSFILWR</sequence>
<dbReference type="KEGG" id="mpv:PRV_01330"/>
<dbReference type="RefSeq" id="WP_022769518.1">
    <property type="nucleotide sequence ID" value="NC_022575.1"/>
</dbReference>
<evidence type="ECO:0000313" key="1">
    <source>
        <dbReference type="EMBL" id="AGX89027.1"/>
    </source>
</evidence>
<reference evidence="1 2" key="1">
    <citation type="journal article" date="2013" name="Genome Announc.">
        <title>Genome Sequence of Mycoplasma parvum (Formerly Eperythrozoon parvum), a Diminutive Hemoplasma of the Pig.</title>
        <authorList>
            <person name="do Nascimento N.C."/>
            <person name="Dos Santos A.P."/>
            <person name="Chu Y."/>
            <person name="Guimaraes A.M."/>
            <person name="Pagliaro A."/>
            <person name="Messick J.B."/>
        </authorList>
    </citation>
    <scope>NUCLEOTIDE SEQUENCE [LARGE SCALE GENOMIC DNA]</scope>
    <source>
        <strain evidence="1 2">Indiana</strain>
    </source>
</reference>
<dbReference type="EMBL" id="CP006771">
    <property type="protein sequence ID" value="AGX89027.1"/>
    <property type="molecule type" value="Genomic_DNA"/>
</dbReference>
<dbReference type="STRING" id="1403316.PRV_01330"/>
<dbReference type="HOGENOM" id="CLU_1239060_0_0_14"/>
<proteinExistence type="predicted"/>
<name>U5NC82_9MOLU</name>
<organism evidence="1 2">
    <name type="scientific">Mycoplasma parvum str. Indiana</name>
    <dbReference type="NCBI Taxonomy" id="1403316"/>
    <lineage>
        <taxon>Bacteria</taxon>
        <taxon>Bacillati</taxon>
        <taxon>Mycoplasmatota</taxon>
        <taxon>Mollicutes</taxon>
        <taxon>Mycoplasmataceae</taxon>
        <taxon>Mycoplasma</taxon>
    </lineage>
</organism>
<dbReference type="PATRIC" id="fig|1403316.3.peg.237"/>
<accession>U5NC82</accession>
<protein>
    <submittedName>
        <fullName evidence="1">Uncharacterized protein</fullName>
    </submittedName>
</protein>
<dbReference type="OrthoDB" id="396455at2"/>
<keyword evidence="2" id="KW-1185">Reference proteome</keyword>
<evidence type="ECO:0000313" key="2">
    <source>
        <dbReference type="Proteomes" id="UP000017119"/>
    </source>
</evidence>
<dbReference type="Proteomes" id="UP000017119">
    <property type="component" value="Chromosome"/>
</dbReference>